<organism evidence="1 2">
    <name type="scientific">Biomphalaria pfeifferi</name>
    <name type="common">Bloodfluke planorb</name>
    <name type="synonym">Freshwater snail</name>
    <dbReference type="NCBI Taxonomy" id="112525"/>
    <lineage>
        <taxon>Eukaryota</taxon>
        <taxon>Metazoa</taxon>
        <taxon>Spiralia</taxon>
        <taxon>Lophotrochozoa</taxon>
        <taxon>Mollusca</taxon>
        <taxon>Gastropoda</taxon>
        <taxon>Heterobranchia</taxon>
        <taxon>Euthyneura</taxon>
        <taxon>Panpulmonata</taxon>
        <taxon>Hygrophila</taxon>
        <taxon>Lymnaeoidea</taxon>
        <taxon>Planorbidae</taxon>
        <taxon>Biomphalaria</taxon>
    </lineage>
</organism>
<evidence type="ECO:0000313" key="2">
    <source>
        <dbReference type="Proteomes" id="UP001233172"/>
    </source>
</evidence>
<reference evidence="1" key="1">
    <citation type="journal article" date="2023" name="PLoS Negl. Trop. Dis.">
        <title>A genome sequence for Biomphalaria pfeifferi, the major vector snail for the human-infecting parasite Schistosoma mansoni.</title>
        <authorList>
            <person name="Bu L."/>
            <person name="Lu L."/>
            <person name="Laidemitt M.R."/>
            <person name="Zhang S.M."/>
            <person name="Mutuku M."/>
            <person name="Mkoji G."/>
            <person name="Steinauer M."/>
            <person name="Loker E.S."/>
        </authorList>
    </citation>
    <scope>NUCLEOTIDE SEQUENCE</scope>
    <source>
        <strain evidence="1">KasaAsao</strain>
    </source>
</reference>
<accession>A0AAD8F832</accession>
<gene>
    <name evidence="1" type="ORF">Bpfe_016615</name>
</gene>
<reference evidence="1" key="2">
    <citation type="submission" date="2023-04" db="EMBL/GenBank/DDBJ databases">
        <authorList>
            <person name="Bu L."/>
            <person name="Lu L."/>
            <person name="Laidemitt M.R."/>
            <person name="Zhang S.M."/>
            <person name="Mutuku M."/>
            <person name="Mkoji G."/>
            <person name="Steinauer M."/>
            <person name="Loker E.S."/>
        </authorList>
    </citation>
    <scope>NUCLEOTIDE SEQUENCE</scope>
    <source>
        <strain evidence="1">KasaAsao</strain>
        <tissue evidence="1">Whole Snail</tissue>
    </source>
</reference>
<keyword evidence="2" id="KW-1185">Reference proteome</keyword>
<comment type="caution">
    <text evidence="1">The sequence shown here is derived from an EMBL/GenBank/DDBJ whole genome shotgun (WGS) entry which is preliminary data.</text>
</comment>
<feature type="non-terminal residue" evidence="1">
    <location>
        <position position="1"/>
    </location>
</feature>
<dbReference type="EMBL" id="JASAOG010000082">
    <property type="protein sequence ID" value="KAK0053871.1"/>
    <property type="molecule type" value="Genomic_DNA"/>
</dbReference>
<dbReference type="Proteomes" id="UP001233172">
    <property type="component" value="Unassembled WGS sequence"/>
</dbReference>
<name>A0AAD8F832_BIOPF</name>
<evidence type="ECO:0000313" key="1">
    <source>
        <dbReference type="EMBL" id="KAK0053871.1"/>
    </source>
</evidence>
<sequence>AYFFKEPDLIVSNFQIEGDLPQLLMGFEIVQQIEEQILSANSIGKCYCNE</sequence>
<protein>
    <submittedName>
        <fullName evidence="1">Uncharacterized protein</fullName>
    </submittedName>
</protein>
<proteinExistence type="predicted"/>
<dbReference type="AlphaFoldDB" id="A0AAD8F832"/>